<dbReference type="Proteomes" id="UP000230481">
    <property type="component" value="Unassembled WGS sequence"/>
</dbReference>
<reference evidence="2" key="1">
    <citation type="submission" date="2017-09" db="EMBL/GenBank/DDBJ databases">
        <title>Depth-based differentiation of microbial function through sediment-hosted aquifers and enrichment of novel symbionts in the deep terrestrial subsurface.</title>
        <authorList>
            <person name="Probst A.J."/>
            <person name="Ladd B."/>
            <person name="Jarett J.K."/>
            <person name="Geller-Mcgrath D.E."/>
            <person name="Sieber C.M.K."/>
            <person name="Emerson J.B."/>
            <person name="Anantharaman K."/>
            <person name="Thomas B.C."/>
            <person name="Malmstrom R."/>
            <person name="Stieglmeier M."/>
            <person name="Klingl A."/>
            <person name="Woyke T."/>
            <person name="Ryan C.M."/>
            <person name="Banfield J.F."/>
        </authorList>
    </citation>
    <scope>NUCLEOTIDE SEQUENCE [LARGE SCALE GENOMIC DNA]</scope>
</reference>
<comment type="caution">
    <text evidence="1">The sequence shown here is derived from an EMBL/GenBank/DDBJ whole genome shotgun (WGS) entry which is preliminary data.</text>
</comment>
<dbReference type="Gene3D" id="3.10.620.30">
    <property type="match status" value="1"/>
</dbReference>
<evidence type="ECO:0000313" key="2">
    <source>
        <dbReference type="Proteomes" id="UP000230481"/>
    </source>
</evidence>
<evidence type="ECO:0000313" key="1">
    <source>
        <dbReference type="EMBL" id="PIT96723.1"/>
    </source>
</evidence>
<organism evidence="1 2">
    <name type="scientific">Candidatus Campbellbacteria bacterium CG10_big_fil_rev_8_21_14_0_10_35_52</name>
    <dbReference type="NCBI Taxonomy" id="1974527"/>
    <lineage>
        <taxon>Bacteria</taxon>
        <taxon>Candidatus Campbelliibacteriota</taxon>
    </lineage>
</organism>
<accession>A0A2M6WV81</accession>
<sequence>MKKEKFISVFIIIIFFVFLNPVYGNDKYKKWCVETFDYGEYIYEGYKAVAFLKFVSEPPNTDFWQTPTETFKKQEGDCEDAAFLFLDSLAMSQKNAGIVWGWVMDKQTGVSKAHVWCELIARDGIKYIVESFSGWNGIIPANNEYRKHIFKLSCAEFNHLAKYHHKWDIQVDYKELFVIDSGYLMYGYTNSVLHKNLDADEIYDKKQVGNILNKLNKFFLRMNGG</sequence>
<dbReference type="EMBL" id="PFAA01000031">
    <property type="protein sequence ID" value="PIT96723.1"/>
    <property type="molecule type" value="Genomic_DNA"/>
</dbReference>
<dbReference type="SUPFAM" id="SSF54001">
    <property type="entry name" value="Cysteine proteinases"/>
    <property type="match status" value="1"/>
</dbReference>
<proteinExistence type="predicted"/>
<name>A0A2M6WV81_9BACT</name>
<dbReference type="InterPro" id="IPR038765">
    <property type="entry name" value="Papain-like_cys_pep_sf"/>
</dbReference>
<protein>
    <recommendedName>
        <fullName evidence="3">Transglutaminase-like domain-containing protein</fullName>
    </recommendedName>
</protein>
<gene>
    <name evidence="1" type="ORF">COT82_01590</name>
</gene>
<dbReference type="AlphaFoldDB" id="A0A2M6WV81"/>
<evidence type="ECO:0008006" key="3">
    <source>
        <dbReference type="Google" id="ProtNLM"/>
    </source>
</evidence>